<organism evidence="1 2">
    <name type="scientific">Coprinopsis marcescibilis</name>
    <name type="common">Agaric fungus</name>
    <name type="synonym">Psathyrella marcescibilis</name>
    <dbReference type="NCBI Taxonomy" id="230819"/>
    <lineage>
        <taxon>Eukaryota</taxon>
        <taxon>Fungi</taxon>
        <taxon>Dikarya</taxon>
        <taxon>Basidiomycota</taxon>
        <taxon>Agaricomycotina</taxon>
        <taxon>Agaricomycetes</taxon>
        <taxon>Agaricomycetidae</taxon>
        <taxon>Agaricales</taxon>
        <taxon>Agaricineae</taxon>
        <taxon>Psathyrellaceae</taxon>
        <taxon>Coprinopsis</taxon>
    </lineage>
</organism>
<keyword evidence="2" id="KW-1185">Reference proteome</keyword>
<name>A0A5C3K994_COPMA</name>
<dbReference type="AlphaFoldDB" id="A0A5C3K994"/>
<gene>
    <name evidence="1" type="ORF">FA15DRAFT_607163</name>
</gene>
<sequence>MGYITQVCEQLNAWLGGYASILKPITATNFNWTVHVMLYYHTQTILAKQEAKEKGEKGKNDKDEKDNLYKVYARYILGIC</sequence>
<proteinExistence type="predicted"/>
<reference evidence="1 2" key="1">
    <citation type="journal article" date="2019" name="Nat. Ecol. Evol.">
        <title>Megaphylogeny resolves global patterns of mushroom evolution.</title>
        <authorList>
            <person name="Varga T."/>
            <person name="Krizsan K."/>
            <person name="Foldi C."/>
            <person name="Dima B."/>
            <person name="Sanchez-Garcia M."/>
            <person name="Sanchez-Ramirez S."/>
            <person name="Szollosi G.J."/>
            <person name="Szarkandi J.G."/>
            <person name="Papp V."/>
            <person name="Albert L."/>
            <person name="Andreopoulos W."/>
            <person name="Angelini C."/>
            <person name="Antonin V."/>
            <person name="Barry K.W."/>
            <person name="Bougher N.L."/>
            <person name="Buchanan P."/>
            <person name="Buyck B."/>
            <person name="Bense V."/>
            <person name="Catcheside P."/>
            <person name="Chovatia M."/>
            <person name="Cooper J."/>
            <person name="Damon W."/>
            <person name="Desjardin D."/>
            <person name="Finy P."/>
            <person name="Geml J."/>
            <person name="Haridas S."/>
            <person name="Hughes K."/>
            <person name="Justo A."/>
            <person name="Karasinski D."/>
            <person name="Kautmanova I."/>
            <person name="Kiss B."/>
            <person name="Kocsube S."/>
            <person name="Kotiranta H."/>
            <person name="LaButti K.M."/>
            <person name="Lechner B.E."/>
            <person name="Liimatainen K."/>
            <person name="Lipzen A."/>
            <person name="Lukacs Z."/>
            <person name="Mihaltcheva S."/>
            <person name="Morgado L.N."/>
            <person name="Niskanen T."/>
            <person name="Noordeloos M.E."/>
            <person name="Ohm R.A."/>
            <person name="Ortiz-Santana B."/>
            <person name="Ovrebo C."/>
            <person name="Racz N."/>
            <person name="Riley R."/>
            <person name="Savchenko A."/>
            <person name="Shiryaev A."/>
            <person name="Soop K."/>
            <person name="Spirin V."/>
            <person name="Szebenyi C."/>
            <person name="Tomsovsky M."/>
            <person name="Tulloss R.E."/>
            <person name="Uehling J."/>
            <person name="Grigoriev I.V."/>
            <person name="Vagvolgyi C."/>
            <person name="Papp T."/>
            <person name="Martin F.M."/>
            <person name="Miettinen O."/>
            <person name="Hibbett D.S."/>
            <person name="Nagy L.G."/>
        </authorList>
    </citation>
    <scope>NUCLEOTIDE SEQUENCE [LARGE SCALE GENOMIC DNA]</scope>
    <source>
        <strain evidence="1 2">CBS 121175</strain>
    </source>
</reference>
<dbReference type="OrthoDB" id="2527272at2759"/>
<dbReference type="EMBL" id="ML210767">
    <property type="protein sequence ID" value="TFK16511.1"/>
    <property type="molecule type" value="Genomic_DNA"/>
</dbReference>
<dbReference type="STRING" id="230819.A0A5C3K994"/>
<protein>
    <submittedName>
        <fullName evidence="1">Uncharacterized protein</fullName>
    </submittedName>
</protein>
<evidence type="ECO:0000313" key="2">
    <source>
        <dbReference type="Proteomes" id="UP000307440"/>
    </source>
</evidence>
<evidence type="ECO:0000313" key="1">
    <source>
        <dbReference type="EMBL" id="TFK16511.1"/>
    </source>
</evidence>
<accession>A0A5C3K994</accession>
<dbReference type="Proteomes" id="UP000307440">
    <property type="component" value="Unassembled WGS sequence"/>
</dbReference>